<organism evidence="2 3">
    <name type="scientific">Nelumbo nucifera</name>
    <name type="common">Sacred lotus</name>
    <dbReference type="NCBI Taxonomy" id="4432"/>
    <lineage>
        <taxon>Eukaryota</taxon>
        <taxon>Viridiplantae</taxon>
        <taxon>Streptophyta</taxon>
        <taxon>Embryophyta</taxon>
        <taxon>Tracheophyta</taxon>
        <taxon>Spermatophyta</taxon>
        <taxon>Magnoliopsida</taxon>
        <taxon>Proteales</taxon>
        <taxon>Nelumbonaceae</taxon>
        <taxon>Nelumbo</taxon>
    </lineage>
</organism>
<gene>
    <name evidence="2" type="ORF">HUJ06_018469</name>
</gene>
<dbReference type="EMBL" id="DUZY01000008">
    <property type="protein sequence ID" value="DAD48532.1"/>
    <property type="molecule type" value="Genomic_DNA"/>
</dbReference>
<dbReference type="Proteomes" id="UP000607653">
    <property type="component" value="Unassembled WGS sequence"/>
</dbReference>
<comment type="caution">
    <text evidence="2">The sequence shown here is derived from an EMBL/GenBank/DDBJ whole genome shotgun (WGS) entry which is preliminary data.</text>
</comment>
<proteinExistence type="predicted"/>
<reference evidence="2 3" key="1">
    <citation type="journal article" date="2020" name="Mol. Biol. Evol.">
        <title>Distinct Expression and Methylation Patterns for Genes with Different Fates following a Single Whole-Genome Duplication in Flowering Plants.</title>
        <authorList>
            <person name="Shi T."/>
            <person name="Rahmani R.S."/>
            <person name="Gugger P.F."/>
            <person name="Wang M."/>
            <person name="Li H."/>
            <person name="Zhang Y."/>
            <person name="Li Z."/>
            <person name="Wang Q."/>
            <person name="Van de Peer Y."/>
            <person name="Marchal K."/>
            <person name="Chen J."/>
        </authorList>
    </citation>
    <scope>NUCLEOTIDE SEQUENCE [LARGE SCALE GENOMIC DNA]</scope>
    <source>
        <tissue evidence="2">Leaf</tissue>
    </source>
</reference>
<accession>A0A822ZTF7</accession>
<protein>
    <submittedName>
        <fullName evidence="2">Uncharacterized protein</fullName>
    </submittedName>
</protein>
<name>A0A822ZTF7_NELNU</name>
<feature type="compositionally biased region" description="Basic residues" evidence="1">
    <location>
        <begin position="77"/>
        <end position="88"/>
    </location>
</feature>
<dbReference type="AlphaFoldDB" id="A0A822ZTF7"/>
<evidence type="ECO:0000313" key="2">
    <source>
        <dbReference type="EMBL" id="DAD48532.1"/>
    </source>
</evidence>
<evidence type="ECO:0000256" key="1">
    <source>
        <dbReference type="SAM" id="MobiDB-lite"/>
    </source>
</evidence>
<sequence>MPGVFGETPPRDDERARLETARADAKQCAAALQAYIDACMINTPLAYDQVLKQFAQENKVLYSRFYTLFGQMMHHGFSKKEKKRREKIHHLPDPWASSK</sequence>
<feature type="region of interest" description="Disordered" evidence="1">
    <location>
        <begin position="77"/>
        <end position="99"/>
    </location>
</feature>
<evidence type="ECO:0000313" key="3">
    <source>
        <dbReference type="Proteomes" id="UP000607653"/>
    </source>
</evidence>
<keyword evidence="3" id="KW-1185">Reference proteome</keyword>